<accession>A0A6M3LY38</accession>
<reference evidence="1" key="1">
    <citation type="submission" date="2020-03" db="EMBL/GenBank/DDBJ databases">
        <title>The deep terrestrial virosphere.</title>
        <authorList>
            <person name="Holmfeldt K."/>
            <person name="Nilsson E."/>
            <person name="Simone D."/>
            <person name="Lopez-Fernandez M."/>
            <person name="Wu X."/>
            <person name="de Brujin I."/>
            <person name="Lundin D."/>
            <person name="Andersson A."/>
            <person name="Bertilsson S."/>
            <person name="Dopson M."/>
        </authorList>
    </citation>
    <scope>NUCLEOTIDE SEQUENCE</scope>
    <source>
        <strain evidence="1">MM171A01761</strain>
    </source>
</reference>
<name>A0A6M3LY38_9ZZZZ</name>
<dbReference type="EMBL" id="MT143583">
    <property type="protein sequence ID" value="QJA98472.1"/>
    <property type="molecule type" value="Genomic_DNA"/>
</dbReference>
<gene>
    <name evidence="1" type="ORF">MM171A01761_0013</name>
</gene>
<organism evidence="1">
    <name type="scientific">viral metagenome</name>
    <dbReference type="NCBI Taxonomy" id="1070528"/>
    <lineage>
        <taxon>unclassified sequences</taxon>
        <taxon>metagenomes</taxon>
        <taxon>organismal metagenomes</taxon>
    </lineage>
</organism>
<sequence length="57" mass="6225">MTFLQEHSCAWCGESTTSLTALCPRCHIAFMEVSERGSGPYIKYLKAAAEKDGDLVA</sequence>
<evidence type="ECO:0000313" key="1">
    <source>
        <dbReference type="EMBL" id="QJA98472.1"/>
    </source>
</evidence>
<protein>
    <submittedName>
        <fullName evidence="1">Uncharacterized protein</fullName>
    </submittedName>
</protein>
<dbReference type="AlphaFoldDB" id="A0A6M3LY38"/>
<proteinExistence type="predicted"/>